<dbReference type="EMBL" id="EF081532">
    <property type="protein sequence ID" value="ABK20927.1"/>
    <property type="molecule type" value="mRNA"/>
</dbReference>
<name>A9NJW6_PICSI</name>
<reference evidence="1" key="1">
    <citation type="journal article" date="2008" name="BMC Genomics">
        <title>A conifer genomics resource of 200,000 spruce (Picea spp.) ESTs and 6,464 high-quality, sequence-finished full-length cDNAs for Sitka spruce (Picea sitchensis).</title>
        <authorList>
            <person name="Ralph S.G."/>
            <person name="Chun H.J."/>
            <person name="Kolosova N."/>
            <person name="Cooper D."/>
            <person name="Oddy C."/>
            <person name="Ritland C.E."/>
            <person name="Kirkpatrick R."/>
            <person name="Moore R."/>
            <person name="Barber S."/>
            <person name="Holt R.A."/>
            <person name="Jones S.J."/>
            <person name="Marra M.A."/>
            <person name="Douglas C.J."/>
            <person name="Ritland K."/>
            <person name="Bohlmann J."/>
        </authorList>
    </citation>
    <scope>NUCLEOTIDE SEQUENCE</scope>
    <source>
        <tissue evidence="1">Green portion of the leader tissue</tissue>
    </source>
</reference>
<protein>
    <submittedName>
        <fullName evidence="1">Uncharacterized protein</fullName>
    </submittedName>
</protein>
<evidence type="ECO:0000313" key="1">
    <source>
        <dbReference type="EMBL" id="ABK20927.1"/>
    </source>
</evidence>
<organism evidence="1">
    <name type="scientific">Picea sitchensis</name>
    <name type="common">Sitka spruce</name>
    <name type="synonym">Pinus sitchensis</name>
    <dbReference type="NCBI Taxonomy" id="3332"/>
    <lineage>
        <taxon>Eukaryota</taxon>
        <taxon>Viridiplantae</taxon>
        <taxon>Streptophyta</taxon>
        <taxon>Embryophyta</taxon>
        <taxon>Tracheophyta</taxon>
        <taxon>Spermatophyta</taxon>
        <taxon>Pinopsida</taxon>
        <taxon>Pinidae</taxon>
        <taxon>Conifers I</taxon>
        <taxon>Pinales</taxon>
        <taxon>Pinaceae</taxon>
        <taxon>Picea</taxon>
    </lineage>
</organism>
<dbReference type="AlphaFoldDB" id="A9NJW6"/>
<sequence length="69" mass="8010">MEKSGERVSCIQLCYVKSSTLKEICDRMKYVIRFDLSVSTRVFHFTDGKSDHKIIGYCNATWKVCTCIH</sequence>
<proteinExistence type="evidence at transcript level"/>
<accession>A9NJW6</accession>